<evidence type="ECO:0000313" key="5">
    <source>
        <dbReference type="Proteomes" id="UP001342314"/>
    </source>
</evidence>
<feature type="region of interest" description="Disordered" evidence="2">
    <location>
        <begin position="53"/>
        <end position="92"/>
    </location>
</feature>
<keyword evidence="1" id="KW-0863">Zinc-finger</keyword>
<accession>A0AAV5GM98</accession>
<keyword evidence="1" id="KW-0862">Zinc</keyword>
<evidence type="ECO:0000256" key="1">
    <source>
        <dbReference type="PROSITE-ProRule" id="PRU00453"/>
    </source>
</evidence>
<dbReference type="SUPFAM" id="SSF144232">
    <property type="entry name" value="HIT/MYND zinc finger-like"/>
    <property type="match status" value="1"/>
</dbReference>
<feature type="compositionally biased region" description="Basic and acidic residues" evidence="2">
    <location>
        <begin position="60"/>
        <end position="80"/>
    </location>
</feature>
<gene>
    <name evidence="4" type="ORF">Rhopal_003390-T1</name>
</gene>
<dbReference type="Pfam" id="PF04438">
    <property type="entry name" value="zf-HIT"/>
    <property type="match status" value="1"/>
</dbReference>
<dbReference type="GO" id="GO:0008270">
    <property type="term" value="F:zinc ion binding"/>
    <property type="evidence" value="ECO:0007669"/>
    <property type="project" value="UniProtKB-UniRule"/>
</dbReference>
<dbReference type="PROSITE" id="PS51083">
    <property type="entry name" value="ZF_HIT"/>
    <property type="match status" value="1"/>
</dbReference>
<feature type="compositionally biased region" description="Gly residues" evidence="2">
    <location>
        <begin position="188"/>
        <end position="202"/>
    </location>
</feature>
<evidence type="ECO:0000256" key="2">
    <source>
        <dbReference type="SAM" id="MobiDB-lite"/>
    </source>
</evidence>
<name>A0AAV5GM98_9BASI</name>
<dbReference type="Gene3D" id="3.30.60.190">
    <property type="match status" value="1"/>
</dbReference>
<dbReference type="EMBL" id="BQKY01000006">
    <property type="protein sequence ID" value="GJN90379.1"/>
    <property type="molecule type" value="Genomic_DNA"/>
</dbReference>
<keyword evidence="1" id="KW-0479">Metal-binding</keyword>
<sequence>MPAKLPPCKVCGKSDAGKYTCPTDHVPYCTVACFKQHKQDGCFSSAAYEPPPRPILPAAEEPKHDNDRPSKRLKDLHWPAEPDPTLWDDPLQRDDLKPLRHSELEALATSPQIRSLLSQPSILTPLTRLLSLPHHARTASLRTLLGLPAEPAGATYRPEGQRRFATSLVVPDERGGHHGAQRGRGRGGARGGRGGGGRGADGGARTLQSTDEERKEVERFAAQVLRILEETRAQRR</sequence>
<organism evidence="4 5">
    <name type="scientific">Rhodotorula paludigena</name>
    <dbReference type="NCBI Taxonomy" id="86838"/>
    <lineage>
        <taxon>Eukaryota</taxon>
        <taxon>Fungi</taxon>
        <taxon>Dikarya</taxon>
        <taxon>Basidiomycota</taxon>
        <taxon>Pucciniomycotina</taxon>
        <taxon>Microbotryomycetes</taxon>
        <taxon>Sporidiobolales</taxon>
        <taxon>Sporidiobolaceae</taxon>
        <taxon>Rhodotorula</taxon>
    </lineage>
</organism>
<reference evidence="4 5" key="1">
    <citation type="submission" date="2021-12" db="EMBL/GenBank/DDBJ databases">
        <title>High titer production of polyol ester of fatty acids by Rhodotorula paludigena BS15 towards product separation-free biomass refinery.</title>
        <authorList>
            <person name="Mano J."/>
            <person name="Ono H."/>
            <person name="Tanaka T."/>
            <person name="Naito K."/>
            <person name="Sushida H."/>
            <person name="Ike M."/>
            <person name="Tokuyasu K."/>
            <person name="Kitaoka M."/>
        </authorList>
    </citation>
    <scope>NUCLEOTIDE SEQUENCE [LARGE SCALE GENOMIC DNA]</scope>
    <source>
        <strain evidence="4 5">BS15</strain>
    </source>
</reference>
<comment type="caution">
    <text evidence="4">The sequence shown here is derived from an EMBL/GenBank/DDBJ whole genome shotgun (WGS) entry which is preliminary data.</text>
</comment>
<feature type="domain" description="HIT-type" evidence="3">
    <location>
        <begin position="8"/>
        <end position="42"/>
    </location>
</feature>
<evidence type="ECO:0000259" key="3">
    <source>
        <dbReference type="PROSITE" id="PS51083"/>
    </source>
</evidence>
<evidence type="ECO:0000313" key="4">
    <source>
        <dbReference type="EMBL" id="GJN90379.1"/>
    </source>
</evidence>
<dbReference type="CDD" id="cd23024">
    <property type="entry name" value="zf-HIT_ZNHIT2-3"/>
    <property type="match status" value="1"/>
</dbReference>
<dbReference type="AlphaFoldDB" id="A0AAV5GM98"/>
<feature type="compositionally biased region" description="Basic residues" evidence="2">
    <location>
        <begin position="177"/>
        <end position="187"/>
    </location>
</feature>
<keyword evidence="5" id="KW-1185">Reference proteome</keyword>
<dbReference type="Proteomes" id="UP001342314">
    <property type="component" value="Unassembled WGS sequence"/>
</dbReference>
<feature type="region of interest" description="Disordered" evidence="2">
    <location>
        <begin position="171"/>
        <end position="215"/>
    </location>
</feature>
<proteinExistence type="predicted"/>
<protein>
    <recommendedName>
        <fullName evidence="3">HIT-type domain-containing protein</fullName>
    </recommendedName>
</protein>
<dbReference type="InterPro" id="IPR007529">
    <property type="entry name" value="Znf_HIT"/>
</dbReference>